<evidence type="ECO:0000313" key="3">
    <source>
        <dbReference type="Proteomes" id="UP000499080"/>
    </source>
</evidence>
<dbReference type="Proteomes" id="UP000499080">
    <property type="component" value="Unassembled WGS sequence"/>
</dbReference>
<keyword evidence="3" id="KW-1185">Reference proteome</keyword>
<proteinExistence type="predicted"/>
<dbReference type="EMBL" id="BGPR01015473">
    <property type="protein sequence ID" value="GBN69394.1"/>
    <property type="molecule type" value="Genomic_DNA"/>
</dbReference>
<accession>A0A4Y2R136</accession>
<evidence type="ECO:0000313" key="1">
    <source>
        <dbReference type="EMBL" id="GBN69394.1"/>
    </source>
</evidence>
<protein>
    <submittedName>
        <fullName evidence="1">Uncharacterized protein</fullName>
    </submittedName>
</protein>
<dbReference type="AlphaFoldDB" id="A0A4Y2R136"/>
<sequence length="131" mass="15285">MVVMSQNDGNDKRRKNSRLFVMYQDDDKDNCRKRSWLKNVVKFQWSSRFSECLDAKKQVQSIKKEKAKKVLRIYYCNKAHIVINSHLKIEKCLKLNHSKTLPSTVEERTVDVPTVVSSGEVISITNPKKNN</sequence>
<reference evidence="1 3" key="1">
    <citation type="journal article" date="2019" name="Sci. Rep.">
        <title>Orb-weaving spider Araneus ventricosus genome elucidates the spidroin gene catalogue.</title>
        <authorList>
            <person name="Kono N."/>
            <person name="Nakamura H."/>
            <person name="Ohtoshi R."/>
            <person name="Moran D.A.P."/>
            <person name="Shinohara A."/>
            <person name="Yoshida Y."/>
            <person name="Fujiwara M."/>
            <person name="Mori M."/>
            <person name="Tomita M."/>
            <person name="Arakawa K."/>
        </authorList>
    </citation>
    <scope>NUCLEOTIDE SEQUENCE [LARGE SCALE GENOMIC DNA]</scope>
</reference>
<gene>
    <name evidence="2" type="ORF">AVEN_13376_1</name>
    <name evidence="1" type="ORF">AVEN_149438_1</name>
</gene>
<name>A0A4Y2R136_ARAVE</name>
<comment type="caution">
    <text evidence="1">The sequence shown here is derived from an EMBL/GenBank/DDBJ whole genome shotgun (WGS) entry which is preliminary data.</text>
</comment>
<organism evidence="1 3">
    <name type="scientific">Araneus ventricosus</name>
    <name type="common">Orbweaver spider</name>
    <name type="synonym">Epeira ventricosa</name>
    <dbReference type="NCBI Taxonomy" id="182803"/>
    <lineage>
        <taxon>Eukaryota</taxon>
        <taxon>Metazoa</taxon>
        <taxon>Ecdysozoa</taxon>
        <taxon>Arthropoda</taxon>
        <taxon>Chelicerata</taxon>
        <taxon>Arachnida</taxon>
        <taxon>Araneae</taxon>
        <taxon>Araneomorphae</taxon>
        <taxon>Entelegynae</taxon>
        <taxon>Araneoidea</taxon>
        <taxon>Araneidae</taxon>
        <taxon>Araneus</taxon>
    </lineage>
</organism>
<evidence type="ECO:0000313" key="2">
    <source>
        <dbReference type="EMBL" id="GBN69401.1"/>
    </source>
</evidence>
<dbReference type="EMBL" id="BGPR01015475">
    <property type="protein sequence ID" value="GBN69401.1"/>
    <property type="molecule type" value="Genomic_DNA"/>
</dbReference>